<protein>
    <submittedName>
        <fullName evidence="3">Ufm1-specific protease</fullName>
    </submittedName>
</protein>
<dbReference type="EMBL" id="LXWW01000193">
    <property type="protein sequence ID" value="OAO14945.1"/>
    <property type="molecule type" value="Genomic_DNA"/>
</dbReference>
<dbReference type="InterPro" id="IPR012462">
    <property type="entry name" value="UFSP1/2_DUB_cat"/>
</dbReference>
<evidence type="ECO:0000313" key="3">
    <source>
        <dbReference type="EMBL" id="OAO14945.1"/>
    </source>
</evidence>
<evidence type="ECO:0000259" key="2">
    <source>
        <dbReference type="Pfam" id="PF07910"/>
    </source>
</evidence>
<keyword evidence="1" id="KW-0378">Hydrolase</keyword>
<dbReference type="PANTHER" id="PTHR48153">
    <property type="entry name" value="UFM1-SPECIFIC PROTEASE 2"/>
    <property type="match status" value="1"/>
</dbReference>
<dbReference type="Gene3D" id="3.90.70.130">
    <property type="match status" value="1"/>
</dbReference>
<dbReference type="GO" id="GO:0006508">
    <property type="term" value="P:proteolysis"/>
    <property type="evidence" value="ECO:0007669"/>
    <property type="project" value="UniProtKB-KW"/>
</dbReference>
<dbReference type="STRING" id="478820.A0A196SD14"/>
<comment type="caution">
    <text evidence="3">The sequence shown here is derived from an EMBL/GenBank/DDBJ whole genome shotgun (WGS) entry which is preliminary data.</text>
</comment>
<name>A0A196SD14_BLAHN</name>
<feature type="domain" description="UFSP1/2/DUB catalytic" evidence="2">
    <location>
        <begin position="53"/>
        <end position="245"/>
    </location>
</feature>
<organism evidence="3 4">
    <name type="scientific">Blastocystis sp. subtype 1 (strain ATCC 50177 / NandII)</name>
    <dbReference type="NCBI Taxonomy" id="478820"/>
    <lineage>
        <taxon>Eukaryota</taxon>
        <taxon>Sar</taxon>
        <taxon>Stramenopiles</taxon>
        <taxon>Bigyra</taxon>
        <taxon>Opalozoa</taxon>
        <taxon>Opalinata</taxon>
        <taxon>Blastocystidae</taxon>
        <taxon>Blastocystis</taxon>
    </lineage>
</organism>
<dbReference type="GO" id="GO:0071567">
    <property type="term" value="F:deUFMylase activity"/>
    <property type="evidence" value="ECO:0007669"/>
    <property type="project" value="TreeGrafter"/>
</dbReference>
<accession>A0A196SD14</accession>
<evidence type="ECO:0000313" key="4">
    <source>
        <dbReference type="Proteomes" id="UP000078348"/>
    </source>
</evidence>
<reference evidence="3 4" key="1">
    <citation type="submission" date="2016-05" db="EMBL/GenBank/DDBJ databases">
        <title>Nuclear genome of Blastocystis sp. subtype 1 NandII.</title>
        <authorList>
            <person name="Gentekaki E."/>
            <person name="Curtis B."/>
            <person name="Stairs C."/>
            <person name="Eme L."/>
            <person name="Herman E."/>
            <person name="Klimes V."/>
            <person name="Arias M.C."/>
            <person name="Elias M."/>
            <person name="Hilliou F."/>
            <person name="Klute M."/>
            <person name="Malik S.-B."/>
            <person name="Pightling A."/>
            <person name="Rachubinski R."/>
            <person name="Salas D."/>
            <person name="Schlacht A."/>
            <person name="Suga H."/>
            <person name="Archibald J."/>
            <person name="Ball S.G."/>
            <person name="Clark G."/>
            <person name="Dacks J."/>
            <person name="Van Der Giezen M."/>
            <person name="Tsaousis A."/>
            <person name="Roger A."/>
        </authorList>
    </citation>
    <scope>NUCLEOTIDE SEQUENCE [LARGE SCALE GENOMIC DNA]</scope>
    <source>
        <strain evidence="4">ATCC 50177 / NandII</strain>
    </source>
</reference>
<keyword evidence="4" id="KW-1185">Reference proteome</keyword>
<dbReference type="AlphaFoldDB" id="A0A196SD14"/>
<dbReference type="OrthoDB" id="417506at2759"/>
<proteinExistence type="predicted"/>
<sequence length="253" mass="29174">MVSCYWNVPIRSIESRIAANTEETDSATWDRITGQASVVESLHERMPQREGVVCVKGHYLYYHYEQQGTHDKGWGCAYRSLQTLISFFVLNHYYEMRIPTIPEIQEMLVAMSDKPPAFVHSRDWIGSHEVGYVLGYLLDVESKYIILDKGKEIRNHLQKLKEHFVLQGTPVMIGGGVLALTCLGVDWNEKTGQCNLLILDPHYVGDDDVEGLLREKKQMEGYRAMCCEWRSLKDVFKDNVFYSLCLPQRPSVY</sequence>
<dbReference type="SUPFAM" id="SSF54001">
    <property type="entry name" value="Cysteine proteinases"/>
    <property type="match status" value="1"/>
</dbReference>
<gene>
    <name evidence="3" type="ORF">AV274_3349</name>
</gene>
<dbReference type="PANTHER" id="PTHR48153:SF2">
    <property type="entry name" value="UFM1-SPECIFIC PROTEASE 2"/>
    <property type="match status" value="1"/>
</dbReference>
<evidence type="ECO:0000256" key="1">
    <source>
        <dbReference type="ARBA" id="ARBA00022801"/>
    </source>
</evidence>
<dbReference type="InterPro" id="IPR038765">
    <property type="entry name" value="Papain-like_cys_pep_sf"/>
</dbReference>
<dbReference type="Pfam" id="PF07910">
    <property type="entry name" value="Peptidase_C78"/>
    <property type="match status" value="1"/>
</dbReference>
<keyword evidence="3" id="KW-0645">Protease</keyword>
<dbReference type="Proteomes" id="UP000078348">
    <property type="component" value="Unassembled WGS sequence"/>
</dbReference>